<proteinExistence type="inferred from homology"/>
<dbReference type="InterPro" id="IPR036188">
    <property type="entry name" value="FAD/NAD-bd_sf"/>
</dbReference>
<dbReference type="EMBL" id="KV417508">
    <property type="protein sequence ID" value="KZP27587.1"/>
    <property type="molecule type" value="Genomic_DNA"/>
</dbReference>
<dbReference type="GO" id="GO:0008115">
    <property type="term" value="F:sarcosine oxidase activity"/>
    <property type="evidence" value="ECO:0007669"/>
    <property type="project" value="TreeGrafter"/>
</dbReference>
<comment type="cofactor">
    <cofactor evidence="1">
        <name>FAD</name>
        <dbReference type="ChEBI" id="CHEBI:57692"/>
    </cofactor>
</comment>
<evidence type="ECO:0000313" key="7">
    <source>
        <dbReference type="EMBL" id="KZP27587.1"/>
    </source>
</evidence>
<keyword evidence="5" id="KW-0560">Oxidoreductase</keyword>
<comment type="similarity">
    <text evidence="2">Belongs to the MSOX/MTOX family.</text>
</comment>
<gene>
    <name evidence="7" type="ORF">FIBSPDRAFT_1040118</name>
</gene>
<evidence type="ECO:0000256" key="5">
    <source>
        <dbReference type="ARBA" id="ARBA00023002"/>
    </source>
</evidence>
<protein>
    <submittedName>
        <fullName evidence="7">FAD dependent oxidoreductase</fullName>
    </submittedName>
</protein>
<dbReference type="GO" id="GO:0004657">
    <property type="term" value="F:proline dehydrogenase activity"/>
    <property type="evidence" value="ECO:0007669"/>
    <property type="project" value="TreeGrafter"/>
</dbReference>
<dbReference type="GO" id="GO:0050660">
    <property type="term" value="F:flavin adenine dinucleotide binding"/>
    <property type="evidence" value="ECO:0007669"/>
    <property type="project" value="InterPro"/>
</dbReference>
<keyword evidence="3" id="KW-0285">Flavoprotein</keyword>
<evidence type="ECO:0000259" key="6">
    <source>
        <dbReference type="Pfam" id="PF01266"/>
    </source>
</evidence>
<dbReference type="GO" id="GO:0050031">
    <property type="term" value="F:L-pipecolate oxidase activity"/>
    <property type="evidence" value="ECO:0007669"/>
    <property type="project" value="TreeGrafter"/>
</dbReference>
<evidence type="ECO:0000256" key="1">
    <source>
        <dbReference type="ARBA" id="ARBA00001974"/>
    </source>
</evidence>
<dbReference type="InterPro" id="IPR006076">
    <property type="entry name" value="FAD-dep_OxRdtase"/>
</dbReference>
<keyword evidence="4" id="KW-0274">FAD</keyword>
<dbReference type="InterPro" id="IPR045170">
    <property type="entry name" value="MTOX"/>
</dbReference>
<evidence type="ECO:0000256" key="4">
    <source>
        <dbReference type="ARBA" id="ARBA00022827"/>
    </source>
</evidence>
<reference evidence="7" key="1">
    <citation type="journal article" date="2016" name="Mol. Biol. Evol.">
        <title>Comparative Genomics of Early-Diverging Mushroom-Forming Fungi Provides Insights into the Origins of Lignocellulose Decay Capabilities.</title>
        <authorList>
            <person name="Nagy L.G."/>
            <person name="Riley R."/>
            <person name="Tritt A."/>
            <person name="Adam C."/>
            <person name="Daum C."/>
            <person name="Floudas D."/>
            <person name="Sun H."/>
            <person name="Yadav J.S."/>
            <person name="Pangilinan J."/>
            <person name="Larsson K.H."/>
            <person name="Matsuura K."/>
            <person name="Barry K."/>
            <person name="Labutti K."/>
            <person name="Kuo R."/>
            <person name="Ohm R.A."/>
            <person name="Bhattacharya S.S."/>
            <person name="Shirouzu T."/>
            <person name="Yoshinaga Y."/>
            <person name="Martin F.M."/>
            <person name="Grigoriev I.V."/>
            <person name="Hibbett D.S."/>
        </authorList>
    </citation>
    <scope>NUCLEOTIDE SEQUENCE [LARGE SCALE GENOMIC DNA]</scope>
    <source>
        <strain evidence="7">CBS 109695</strain>
    </source>
</reference>
<dbReference type="OrthoDB" id="2219495at2759"/>
<dbReference type="PANTHER" id="PTHR10961">
    <property type="entry name" value="PEROXISOMAL SARCOSINE OXIDASE"/>
    <property type="match status" value="1"/>
</dbReference>
<dbReference type="Gene3D" id="3.50.50.60">
    <property type="entry name" value="FAD/NAD(P)-binding domain"/>
    <property type="match status" value="1"/>
</dbReference>
<sequence length="435" mass="46965">MVGGKSDKIVIVGAGCFGISTAYHLLERGYENVTVIDRSSILPAPDAASTDMNKIVRSSYSDAFYAQLAQEAIQAWKAPHWGDTYHECGVLVLASTSDVSKNPYMASAYTNDRTLGCRTDFYPDGPSIRSKAFPANVPLSSFEDHFAYLNRDSGWAYSAQGISRMIDMVVAKGGKVIPGKGVAELLRDEGKTSGVKLLDGTVYEADLVVLAAGSWTASAFPDLDLQGKCLATGQSVATVQLSPEEADIYRDCPVIMDFSSEFYMFPPNSENTIKLGIHDPGYTHIPSAAGNPPISTPRTITSHDTDGLRIPKEKVRELRNNLGKFYPELAKKPFASTRLCWYCEQPDEDWVIGYYPSDPSLVLATGGSGHAYKFLPVIGGVVADAIEGKLDPSLAEKFALDRECIPASTSRTGSAKALDIANLCSPHDLLPIPMA</sequence>
<feature type="domain" description="FAD dependent oxidoreductase" evidence="6">
    <location>
        <begin position="8"/>
        <end position="384"/>
    </location>
</feature>
<dbReference type="SUPFAM" id="SSF51905">
    <property type="entry name" value="FAD/NAD(P)-binding domain"/>
    <property type="match status" value="1"/>
</dbReference>
<dbReference type="Pfam" id="PF01266">
    <property type="entry name" value="DAO"/>
    <property type="match status" value="1"/>
</dbReference>
<dbReference type="Gene3D" id="3.30.9.10">
    <property type="entry name" value="D-Amino Acid Oxidase, subunit A, domain 2"/>
    <property type="match status" value="1"/>
</dbReference>
<name>A0A166QVA2_9AGAM</name>
<evidence type="ECO:0000256" key="2">
    <source>
        <dbReference type="ARBA" id="ARBA00010989"/>
    </source>
</evidence>
<dbReference type="STRING" id="436010.A0A166QVA2"/>
<evidence type="ECO:0000256" key="3">
    <source>
        <dbReference type="ARBA" id="ARBA00022630"/>
    </source>
</evidence>
<dbReference type="AlphaFoldDB" id="A0A166QVA2"/>
<organism evidence="7">
    <name type="scientific">Athelia psychrophila</name>
    <dbReference type="NCBI Taxonomy" id="1759441"/>
    <lineage>
        <taxon>Eukaryota</taxon>
        <taxon>Fungi</taxon>
        <taxon>Dikarya</taxon>
        <taxon>Basidiomycota</taxon>
        <taxon>Agaricomycotina</taxon>
        <taxon>Agaricomycetes</taxon>
        <taxon>Agaricomycetidae</taxon>
        <taxon>Atheliales</taxon>
        <taxon>Atheliaceae</taxon>
        <taxon>Athelia</taxon>
    </lineage>
</organism>
<dbReference type="PANTHER" id="PTHR10961:SF46">
    <property type="entry name" value="PEROXISOMAL SARCOSINE OXIDASE"/>
    <property type="match status" value="1"/>
</dbReference>
<accession>A0A166QVA2</accession>